<protein>
    <submittedName>
        <fullName evidence="13">LINGO2 protein</fullName>
    </submittedName>
</protein>
<dbReference type="FunFam" id="3.80.10.10:FF:001438">
    <property type="entry name" value="Uncharacterized protein"/>
    <property type="match status" value="1"/>
</dbReference>
<evidence type="ECO:0000256" key="6">
    <source>
        <dbReference type="ARBA" id="ARBA00022737"/>
    </source>
</evidence>
<dbReference type="Gene3D" id="3.80.10.10">
    <property type="entry name" value="Ribonuclease Inhibitor"/>
    <property type="match status" value="2"/>
</dbReference>
<evidence type="ECO:0000256" key="10">
    <source>
        <dbReference type="SAM" id="Phobius"/>
    </source>
</evidence>
<evidence type="ECO:0000313" key="13">
    <source>
        <dbReference type="EMBL" id="CAH1252637.1"/>
    </source>
</evidence>
<dbReference type="InterPro" id="IPR032675">
    <property type="entry name" value="LRR_dom_sf"/>
</dbReference>
<feature type="domain" description="Ig-like" evidence="12">
    <location>
        <begin position="424"/>
        <end position="514"/>
    </location>
</feature>
<dbReference type="CDD" id="cd00096">
    <property type="entry name" value="Ig"/>
    <property type="match status" value="1"/>
</dbReference>
<evidence type="ECO:0000256" key="2">
    <source>
        <dbReference type="ARBA" id="ARBA00022475"/>
    </source>
</evidence>
<keyword evidence="4 10" id="KW-0812">Transmembrane</keyword>
<gene>
    <name evidence="13" type="primary">LINGO2</name>
    <name evidence="13" type="ORF">BLAG_LOCUS12660</name>
</gene>
<dbReference type="InterPro" id="IPR013783">
    <property type="entry name" value="Ig-like_fold"/>
</dbReference>
<keyword evidence="5 11" id="KW-0732">Signal</keyword>
<organism evidence="13 14">
    <name type="scientific">Branchiostoma lanceolatum</name>
    <name type="common">Common lancelet</name>
    <name type="synonym">Amphioxus lanceolatum</name>
    <dbReference type="NCBI Taxonomy" id="7740"/>
    <lineage>
        <taxon>Eukaryota</taxon>
        <taxon>Metazoa</taxon>
        <taxon>Chordata</taxon>
        <taxon>Cephalochordata</taxon>
        <taxon>Leptocardii</taxon>
        <taxon>Amphioxiformes</taxon>
        <taxon>Branchiostomatidae</taxon>
        <taxon>Branchiostoma</taxon>
    </lineage>
</organism>
<evidence type="ECO:0000256" key="3">
    <source>
        <dbReference type="ARBA" id="ARBA00022614"/>
    </source>
</evidence>
<dbReference type="InterPro" id="IPR007110">
    <property type="entry name" value="Ig-like_dom"/>
</dbReference>
<accession>A0A8K0EIT0</accession>
<dbReference type="Pfam" id="PF13927">
    <property type="entry name" value="Ig_3"/>
    <property type="match status" value="1"/>
</dbReference>
<dbReference type="SUPFAM" id="SSF52058">
    <property type="entry name" value="L domain-like"/>
    <property type="match status" value="1"/>
</dbReference>
<dbReference type="PROSITE" id="PS50835">
    <property type="entry name" value="IG_LIKE"/>
    <property type="match status" value="1"/>
</dbReference>
<dbReference type="PROSITE" id="PS51450">
    <property type="entry name" value="LRR"/>
    <property type="match status" value="2"/>
</dbReference>
<dbReference type="InterPro" id="IPR003591">
    <property type="entry name" value="Leu-rich_rpt_typical-subtyp"/>
</dbReference>
<dbReference type="GO" id="GO:0005886">
    <property type="term" value="C:plasma membrane"/>
    <property type="evidence" value="ECO:0007669"/>
    <property type="project" value="UniProtKB-SubCell"/>
</dbReference>
<dbReference type="Pfam" id="PF00560">
    <property type="entry name" value="LRR_1"/>
    <property type="match status" value="1"/>
</dbReference>
<keyword evidence="3" id="KW-0433">Leucine-rich repeat</keyword>
<dbReference type="InterPro" id="IPR003598">
    <property type="entry name" value="Ig_sub2"/>
</dbReference>
<dbReference type="PANTHER" id="PTHR45842:SF25">
    <property type="entry name" value="CARBOXYPEPTIDASE N SUBUNIT 2-LIKE"/>
    <property type="match status" value="1"/>
</dbReference>
<keyword evidence="7 10" id="KW-1133">Transmembrane helix</keyword>
<dbReference type="PANTHER" id="PTHR45842">
    <property type="entry name" value="SYNAPTIC ADHESION-LIKE MOLECULE SALM"/>
    <property type="match status" value="1"/>
</dbReference>
<comment type="subcellular location">
    <subcellularLocation>
        <location evidence="1">Cell membrane</location>
    </subcellularLocation>
</comment>
<dbReference type="SMART" id="SM00369">
    <property type="entry name" value="LRR_TYP"/>
    <property type="match status" value="9"/>
</dbReference>
<keyword evidence="2" id="KW-1003">Cell membrane</keyword>
<proteinExistence type="predicted"/>
<dbReference type="OrthoDB" id="10061535at2759"/>
<dbReference type="InterPro" id="IPR001611">
    <property type="entry name" value="Leu-rich_rpt"/>
</dbReference>
<feature type="chain" id="PRO_5035479889" evidence="11">
    <location>
        <begin position="19"/>
        <end position="624"/>
    </location>
</feature>
<evidence type="ECO:0000256" key="1">
    <source>
        <dbReference type="ARBA" id="ARBA00004236"/>
    </source>
</evidence>
<dbReference type="InterPro" id="IPR036179">
    <property type="entry name" value="Ig-like_dom_sf"/>
</dbReference>
<evidence type="ECO:0000256" key="7">
    <source>
        <dbReference type="ARBA" id="ARBA00022989"/>
    </source>
</evidence>
<evidence type="ECO:0000256" key="9">
    <source>
        <dbReference type="ARBA" id="ARBA00023157"/>
    </source>
</evidence>
<dbReference type="AlphaFoldDB" id="A0A8K0EIT0"/>
<dbReference type="FunFam" id="3.80.10.10:FF:002101">
    <property type="entry name" value="Uncharacterized protein"/>
    <property type="match status" value="1"/>
</dbReference>
<dbReference type="SUPFAM" id="SSF48726">
    <property type="entry name" value="Immunoglobulin"/>
    <property type="match status" value="1"/>
</dbReference>
<feature type="signal peptide" evidence="11">
    <location>
        <begin position="1"/>
        <end position="18"/>
    </location>
</feature>
<evidence type="ECO:0000259" key="12">
    <source>
        <dbReference type="PROSITE" id="PS50835"/>
    </source>
</evidence>
<reference evidence="13" key="1">
    <citation type="submission" date="2022-01" db="EMBL/GenBank/DDBJ databases">
        <authorList>
            <person name="Braso-Vives M."/>
        </authorList>
    </citation>
    <scope>NUCLEOTIDE SEQUENCE</scope>
</reference>
<dbReference type="Gene3D" id="2.60.40.10">
    <property type="entry name" value="Immunoglobulins"/>
    <property type="match status" value="1"/>
</dbReference>
<keyword evidence="9" id="KW-1015">Disulfide bond</keyword>
<dbReference type="EMBL" id="OV696687">
    <property type="protein sequence ID" value="CAH1252637.1"/>
    <property type="molecule type" value="Genomic_DNA"/>
</dbReference>
<dbReference type="Pfam" id="PF13855">
    <property type="entry name" value="LRR_8"/>
    <property type="match status" value="2"/>
</dbReference>
<keyword evidence="6" id="KW-0677">Repeat</keyword>
<dbReference type="InterPro" id="IPR050467">
    <property type="entry name" value="LRFN"/>
</dbReference>
<feature type="transmembrane region" description="Helical" evidence="10">
    <location>
        <begin position="551"/>
        <end position="575"/>
    </location>
</feature>
<keyword evidence="14" id="KW-1185">Reference proteome</keyword>
<evidence type="ECO:0000256" key="4">
    <source>
        <dbReference type="ARBA" id="ARBA00022692"/>
    </source>
</evidence>
<evidence type="ECO:0000256" key="11">
    <source>
        <dbReference type="SAM" id="SignalP"/>
    </source>
</evidence>
<name>A0A8K0EIT0_BRALA</name>
<evidence type="ECO:0000313" key="14">
    <source>
        <dbReference type="Proteomes" id="UP000838412"/>
    </source>
</evidence>
<dbReference type="SMART" id="SM00408">
    <property type="entry name" value="IGc2"/>
    <property type="match status" value="1"/>
</dbReference>
<keyword evidence="8 10" id="KW-0472">Membrane</keyword>
<evidence type="ECO:0000256" key="5">
    <source>
        <dbReference type="ARBA" id="ARBA00022729"/>
    </source>
</evidence>
<dbReference type="InterPro" id="IPR003599">
    <property type="entry name" value="Ig_sub"/>
</dbReference>
<sequence>MKLYYAVVLTAVLGGVCAQMPAPDQSGTNQKAPVQPQGVVPANCPNMCTCDPTDQSITCKREGFTMVPEQIPNQVVALRLVQDKISIVNRKDFAGLTKLNYLNMNNNQITSIAPGSFRDLIRLNGLRLSGNRLQLLPRGVFQGLSNLTKLHVDGNQLVLLIDNLFQDLTALEVLDISSNPIVFVSPRAFYGLVSLRQLFMTGSNLTAMPSKAFYYIQNLKWLTFQQMPAMAVTDDTFQYLPLLQNLDLSRSYSLSSISDSSVNQMNLSMLLLSNCNFSVVPSNAFSGLDNLIVLRLSYNPIYEIQPYAFKNLTSLQTLTLDHMQLRFVNRSAFRGLPNLQTLDITYNKLASLRQSSFDSNPSVVKLCMEGNPWDCGSCDMRWLDFIPDRCTNNVTCVNPPSLRNRNLFDYIPRLKQDTSRCIKPLVTIRQEGYICFPERTTAVLHCNASGSPEPSIIWIGPDRTILRAPSLVSNMAVSEFGTLRIYRISRSHEGTYSCMAHNIVGNKTAYIDITVEPMTTLAPTPSPPTVKDNSSASAGAQLDNKTTLTTILASFMGCFSFFGVVLLCCFIFSVWSRGKNYKQDGIEMTYVPNRQPENNVNMIPNPRKENNAARVRMDMKFSRI</sequence>
<evidence type="ECO:0000256" key="8">
    <source>
        <dbReference type="ARBA" id="ARBA00023136"/>
    </source>
</evidence>
<dbReference type="Proteomes" id="UP000838412">
    <property type="component" value="Chromosome 2"/>
</dbReference>
<dbReference type="SMART" id="SM00409">
    <property type="entry name" value="IG"/>
    <property type="match status" value="1"/>
</dbReference>